<proteinExistence type="predicted"/>
<reference evidence="1" key="1">
    <citation type="submission" date="2014-11" db="EMBL/GenBank/DDBJ databases">
        <authorList>
            <person name="Amaro Gonzalez C."/>
        </authorList>
    </citation>
    <scope>NUCLEOTIDE SEQUENCE</scope>
</reference>
<name>A0A0E9X199_ANGAN</name>
<accession>A0A0E9X199</accession>
<protein>
    <submittedName>
        <fullName evidence="1">Uncharacterized protein</fullName>
    </submittedName>
</protein>
<sequence length="62" mass="6782">MKLSQMKKGILEILRKVITNNGIPAVHCEPITVCIILTVWIKNALSGLNGFLMTILVSGVFT</sequence>
<reference evidence="1" key="2">
    <citation type="journal article" date="2015" name="Fish Shellfish Immunol.">
        <title>Early steps in the European eel (Anguilla anguilla)-Vibrio vulnificus interaction in the gills: Role of the RtxA13 toxin.</title>
        <authorList>
            <person name="Callol A."/>
            <person name="Pajuelo D."/>
            <person name="Ebbesson L."/>
            <person name="Teles M."/>
            <person name="MacKenzie S."/>
            <person name="Amaro C."/>
        </authorList>
    </citation>
    <scope>NUCLEOTIDE SEQUENCE</scope>
</reference>
<dbReference type="AlphaFoldDB" id="A0A0E9X199"/>
<organism evidence="1">
    <name type="scientific">Anguilla anguilla</name>
    <name type="common">European freshwater eel</name>
    <name type="synonym">Muraena anguilla</name>
    <dbReference type="NCBI Taxonomy" id="7936"/>
    <lineage>
        <taxon>Eukaryota</taxon>
        <taxon>Metazoa</taxon>
        <taxon>Chordata</taxon>
        <taxon>Craniata</taxon>
        <taxon>Vertebrata</taxon>
        <taxon>Euteleostomi</taxon>
        <taxon>Actinopterygii</taxon>
        <taxon>Neopterygii</taxon>
        <taxon>Teleostei</taxon>
        <taxon>Anguilliformes</taxon>
        <taxon>Anguillidae</taxon>
        <taxon>Anguilla</taxon>
    </lineage>
</organism>
<evidence type="ECO:0000313" key="1">
    <source>
        <dbReference type="EMBL" id="JAH96344.1"/>
    </source>
</evidence>
<dbReference type="EMBL" id="GBXM01012233">
    <property type="protein sequence ID" value="JAH96344.1"/>
    <property type="molecule type" value="Transcribed_RNA"/>
</dbReference>